<dbReference type="PANTHER" id="PTHR42930">
    <property type="entry name" value="PHOSPHATE-SPECIFIC TRANSPORT SYSTEM ACCESSORY PROTEIN PHOU"/>
    <property type="match status" value="1"/>
</dbReference>
<dbReference type="InterPro" id="IPR038078">
    <property type="entry name" value="PhoU-like_sf"/>
</dbReference>
<dbReference type="SUPFAM" id="SSF109755">
    <property type="entry name" value="PhoU-like"/>
    <property type="match status" value="1"/>
</dbReference>
<dbReference type="Proteomes" id="UP001501510">
    <property type="component" value="Unassembled WGS sequence"/>
</dbReference>
<dbReference type="Pfam" id="PF01895">
    <property type="entry name" value="PhoU"/>
    <property type="match status" value="2"/>
</dbReference>
<keyword evidence="1" id="KW-0813">Transport</keyword>
<evidence type="ECO:0000256" key="1">
    <source>
        <dbReference type="PIRNR" id="PIRNR003107"/>
    </source>
</evidence>
<dbReference type="Gene3D" id="1.20.58.220">
    <property type="entry name" value="Phosphate transport system protein phou homolog 2, domain 2"/>
    <property type="match status" value="1"/>
</dbReference>
<comment type="similarity">
    <text evidence="1">Belongs to the PhoU family.</text>
</comment>
<comment type="subcellular location">
    <subcellularLocation>
        <location evidence="1">Cytoplasm</location>
    </subcellularLocation>
</comment>
<sequence>MRKAFDSELVELHNSMLRMGSIVEKQLNSCVQALVDKDEVLAKKVIEKDNIIDDLEKEIEDKCIMLIAKEQPIATDLRIIFTTLKIVTDLERMADHAVDIAKISIRIKNENYVKKLVNIPKMANLVQKMIKEALDAYVDGDKKAAYEVCAIDDEIDALYKEAFKSCIEIMIKDKTTINQLTQFLFVCKYLERIGDHVTNICEWTIYLVTGEHVDMNE</sequence>
<evidence type="ECO:0000313" key="3">
    <source>
        <dbReference type="EMBL" id="GAA0734653.1"/>
    </source>
</evidence>
<reference evidence="4" key="1">
    <citation type="journal article" date="2019" name="Int. J. Syst. Evol. Microbiol.">
        <title>The Global Catalogue of Microorganisms (GCM) 10K type strain sequencing project: providing services to taxonomists for standard genome sequencing and annotation.</title>
        <authorList>
            <consortium name="The Broad Institute Genomics Platform"/>
            <consortium name="The Broad Institute Genome Sequencing Center for Infectious Disease"/>
            <person name="Wu L."/>
            <person name="Ma J."/>
        </authorList>
    </citation>
    <scope>NUCLEOTIDE SEQUENCE [LARGE SCALE GENOMIC DNA]</scope>
    <source>
        <strain evidence="4">JCM 1407</strain>
    </source>
</reference>
<comment type="subunit">
    <text evidence="1">Homodimer.</text>
</comment>
<keyword evidence="1" id="KW-0963">Cytoplasm</keyword>
<proteinExistence type="inferred from homology"/>
<feature type="domain" description="PhoU" evidence="2">
    <location>
        <begin position="119"/>
        <end position="204"/>
    </location>
</feature>
<gene>
    <name evidence="3" type="primary">phoU</name>
    <name evidence="3" type="ORF">GCM10008906_07060</name>
</gene>
<accession>A0ABP3UHR9</accession>
<organism evidence="3 4">
    <name type="scientific">Clostridium oceanicum</name>
    <dbReference type="NCBI Taxonomy" id="1543"/>
    <lineage>
        <taxon>Bacteria</taxon>
        <taxon>Bacillati</taxon>
        <taxon>Bacillota</taxon>
        <taxon>Clostridia</taxon>
        <taxon>Eubacteriales</taxon>
        <taxon>Clostridiaceae</taxon>
        <taxon>Clostridium</taxon>
    </lineage>
</organism>
<dbReference type="NCBIfam" id="TIGR02135">
    <property type="entry name" value="phoU_full"/>
    <property type="match status" value="1"/>
</dbReference>
<evidence type="ECO:0000313" key="4">
    <source>
        <dbReference type="Proteomes" id="UP001501510"/>
    </source>
</evidence>
<dbReference type="PANTHER" id="PTHR42930:SF3">
    <property type="entry name" value="PHOSPHATE-SPECIFIC TRANSPORT SYSTEM ACCESSORY PROTEIN PHOU"/>
    <property type="match status" value="1"/>
</dbReference>
<keyword evidence="4" id="KW-1185">Reference proteome</keyword>
<dbReference type="PIRSF" id="PIRSF003107">
    <property type="entry name" value="PhoU"/>
    <property type="match status" value="1"/>
</dbReference>
<name>A0ABP3UHR9_9CLOT</name>
<dbReference type="InterPro" id="IPR026022">
    <property type="entry name" value="PhoU_dom"/>
</dbReference>
<keyword evidence="1" id="KW-0592">Phosphate transport</keyword>
<comment type="function">
    <text evidence="1">Plays a role in the regulation of phosphate uptake.</text>
</comment>
<comment type="caution">
    <text evidence="3">The sequence shown here is derived from an EMBL/GenBank/DDBJ whole genome shotgun (WGS) entry which is preliminary data.</text>
</comment>
<dbReference type="InterPro" id="IPR028366">
    <property type="entry name" value="PhoU"/>
</dbReference>
<dbReference type="EMBL" id="BAAACG010000006">
    <property type="protein sequence ID" value="GAA0734653.1"/>
    <property type="molecule type" value="Genomic_DNA"/>
</dbReference>
<dbReference type="RefSeq" id="WP_343758948.1">
    <property type="nucleotide sequence ID" value="NZ_BAAACG010000006.1"/>
</dbReference>
<evidence type="ECO:0000259" key="2">
    <source>
        <dbReference type="Pfam" id="PF01895"/>
    </source>
</evidence>
<protein>
    <recommendedName>
        <fullName evidence="1">Phosphate-specific transport system accessory protein PhoU</fullName>
    </recommendedName>
</protein>
<feature type="domain" description="PhoU" evidence="2">
    <location>
        <begin position="17"/>
        <end position="103"/>
    </location>
</feature>